<protein>
    <submittedName>
        <fullName evidence="1">Uncharacterized protein</fullName>
    </submittedName>
</protein>
<evidence type="ECO:0000313" key="1">
    <source>
        <dbReference type="EMBL" id="ESW38414.1"/>
    </source>
</evidence>
<dbReference type="Proteomes" id="UP000018511">
    <property type="component" value="Unassembled WGS sequence"/>
</dbReference>
<gene>
    <name evidence="1" type="ORF">O164_18815</name>
</gene>
<reference evidence="1 2" key="1">
    <citation type="submission" date="2013-10" db="EMBL/GenBank/DDBJ databases">
        <title>Whole Genome Shotgun Sequence of Pseudomonas taiwanensis SJ9.</title>
        <authorList>
            <person name="Hong S.-J."/>
            <person name="Shin J.-H."/>
        </authorList>
    </citation>
    <scope>NUCLEOTIDE SEQUENCE [LARGE SCALE GENOMIC DNA]</scope>
    <source>
        <strain evidence="1 2">SJ9</strain>
    </source>
</reference>
<dbReference type="AlphaFoldDB" id="V7D7X4"/>
<dbReference type="EMBL" id="AXUP01000260">
    <property type="protein sequence ID" value="ESW38414.1"/>
    <property type="molecule type" value="Genomic_DNA"/>
</dbReference>
<organism evidence="1 2">
    <name type="scientific">Pseudomonas taiwanensis SJ9</name>
    <dbReference type="NCBI Taxonomy" id="1388762"/>
    <lineage>
        <taxon>Bacteria</taxon>
        <taxon>Pseudomonadati</taxon>
        <taxon>Pseudomonadota</taxon>
        <taxon>Gammaproteobacteria</taxon>
        <taxon>Pseudomonadales</taxon>
        <taxon>Pseudomonadaceae</taxon>
        <taxon>Pseudomonas</taxon>
    </lineage>
</organism>
<comment type="caution">
    <text evidence="1">The sequence shown here is derived from an EMBL/GenBank/DDBJ whole genome shotgun (WGS) entry which is preliminary data.</text>
</comment>
<evidence type="ECO:0000313" key="2">
    <source>
        <dbReference type="Proteomes" id="UP000018511"/>
    </source>
</evidence>
<name>V7D7X4_9PSED</name>
<accession>V7D7X4</accession>
<proteinExistence type="predicted"/>
<sequence>MNAGRLKILLFDQHVPAEYKMVMHYPHRGLLASREKVTLDHLAMCFERDEKLQVPVSRLKHFAATGDGLADRRSR</sequence>